<dbReference type="SUPFAM" id="SSF53448">
    <property type="entry name" value="Nucleotide-diphospho-sugar transferases"/>
    <property type="match status" value="1"/>
</dbReference>
<dbReference type="InterPro" id="IPR029044">
    <property type="entry name" value="Nucleotide-diphossugar_trans"/>
</dbReference>
<proteinExistence type="predicted"/>
<accession>A0A6J4TTT7</accession>
<dbReference type="AlphaFoldDB" id="A0A6J4TTT7"/>
<reference evidence="1" key="1">
    <citation type="submission" date="2020-02" db="EMBL/GenBank/DDBJ databases">
        <authorList>
            <person name="Meier V. D."/>
        </authorList>
    </citation>
    <scope>NUCLEOTIDE SEQUENCE</scope>
    <source>
        <strain evidence="1">AVDCRST_MAG85</strain>
    </source>
</reference>
<evidence type="ECO:0000313" key="1">
    <source>
        <dbReference type="EMBL" id="CAA9531881.1"/>
    </source>
</evidence>
<organism evidence="1">
    <name type="scientific">uncultured Solirubrobacteraceae bacterium</name>
    <dbReference type="NCBI Taxonomy" id="1162706"/>
    <lineage>
        <taxon>Bacteria</taxon>
        <taxon>Bacillati</taxon>
        <taxon>Actinomycetota</taxon>
        <taxon>Thermoleophilia</taxon>
        <taxon>Solirubrobacterales</taxon>
        <taxon>Solirubrobacteraceae</taxon>
        <taxon>environmental samples</taxon>
    </lineage>
</organism>
<protein>
    <submittedName>
        <fullName evidence="1">Glycosyl transferase, family 2</fullName>
    </submittedName>
</protein>
<dbReference type="Gene3D" id="3.90.550.10">
    <property type="entry name" value="Spore Coat Polysaccharide Biosynthesis Protein SpsA, Chain A"/>
    <property type="match status" value="1"/>
</dbReference>
<sequence>MLPEVTYCVVNTNQRELLLRGLDAIAREAALVPFATECLVLDNASDDGSAEAARAHPAVTEVVALDERRGKGENDSALLQRTRGPFGLLLNEDSELLPGATQALHEALVGRPDAAAAGARLLHPTGGEPPSAWRFPTPRTALDAALLRHGRNVQSTGTATREVDWAQSSAMLVRRDAAEQIGWFDPRFFVYSDEVDFARRLRDAGWAVLWVPGAQAVHHEQLRTGGVPERRIVEFARNRDLYMRTHHGERDARTVRWLTAPPYALRAAAALVLPGHGPRRYWRHVTATLRPARGEGLREAAAAYNAERHARAGER</sequence>
<gene>
    <name evidence="1" type="ORF">AVDCRST_MAG85-3749</name>
</gene>
<dbReference type="PANTHER" id="PTHR43179">
    <property type="entry name" value="RHAMNOSYLTRANSFERASE WBBL"/>
    <property type="match status" value="1"/>
</dbReference>
<name>A0A6J4TTT7_9ACTN</name>
<dbReference type="PANTHER" id="PTHR43179:SF7">
    <property type="entry name" value="RHAMNOSYLTRANSFERASE WBBL"/>
    <property type="match status" value="1"/>
</dbReference>
<dbReference type="EMBL" id="CADCVT010000422">
    <property type="protein sequence ID" value="CAA9531881.1"/>
    <property type="molecule type" value="Genomic_DNA"/>
</dbReference>
<keyword evidence="1" id="KW-0808">Transferase</keyword>
<dbReference type="GO" id="GO:0016740">
    <property type="term" value="F:transferase activity"/>
    <property type="evidence" value="ECO:0007669"/>
    <property type="project" value="UniProtKB-KW"/>
</dbReference>
<dbReference type="Pfam" id="PF13641">
    <property type="entry name" value="Glyco_tranf_2_3"/>
    <property type="match status" value="1"/>
</dbReference>